<evidence type="ECO:0000256" key="1">
    <source>
        <dbReference type="ARBA" id="ARBA00022443"/>
    </source>
</evidence>
<evidence type="ECO:0000313" key="6">
    <source>
        <dbReference type="RefSeq" id="XP_045567452.1"/>
    </source>
</evidence>
<dbReference type="Pfam" id="PF26570">
    <property type="entry name" value="MYO15"/>
    <property type="match status" value="1"/>
</dbReference>
<gene>
    <name evidence="6" type="primary">LOC106594823</name>
</gene>
<feature type="compositionally biased region" description="Low complexity" evidence="3">
    <location>
        <begin position="189"/>
        <end position="201"/>
    </location>
</feature>
<name>A0ABM3E8S7_SALSA</name>
<dbReference type="SMART" id="SM00326">
    <property type="entry name" value="SH3"/>
    <property type="match status" value="1"/>
</dbReference>
<dbReference type="GeneID" id="106594823"/>
<evidence type="ECO:0000313" key="5">
    <source>
        <dbReference type="Proteomes" id="UP001652741"/>
    </source>
</evidence>
<dbReference type="PANTHER" id="PTHR22692:SF21">
    <property type="entry name" value="MYOSIN XVA"/>
    <property type="match status" value="1"/>
</dbReference>
<dbReference type="Proteomes" id="UP001652741">
    <property type="component" value="Unplaced"/>
</dbReference>
<protein>
    <submittedName>
        <fullName evidence="6">Unconventional myosin-XV</fullName>
    </submittedName>
</protein>
<evidence type="ECO:0000256" key="2">
    <source>
        <dbReference type="PROSITE-ProRule" id="PRU00192"/>
    </source>
</evidence>
<dbReference type="Gene3D" id="2.30.29.30">
    <property type="entry name" value="Pleckstrin-homology domain (PH domain)/Phosphotyrosine-binding domain (PTB)"/>
    <property type="match status" value="1"/>
</dbReference>
<dbReference type="InterPro" id="IPR001452">
    <property type="entry name" value="SH3_domain"/>
</dbReference>
<dbReference type="InterPro" id="IPR051567">
    <property type="entry name" value="Unconventional_Myosin_ATPase"/>
</dbReference>
<feature type="region of interest" description="Disordered" evidence="3">
    <location>
        <begin position="1"/>
        <end position="237"/>
    </location>
</feature>
<reference evidence="6" key="1">
    <citation type="submission" date="2025-08" db="UniProtKB">
        <authorList>
            <consortium name="RefSeq"/>
        </authorList>
    </citation>
    <scope>IDENTIFICATION</scope>
</reference>
<proteinExistence type="predicted"/>
<accession>A0ABM3E8S7</accession>
<dbReference type="Pfam" id="PF07653">
    <property type="entry name" value="SH3_2"/>
    <property type="match status" value="1"/>
</dbReference>
<evidence type="ECO:0000256" key="3">
    <source>
        <dbReference type="SAM" id="MobiDB-lite"/>
    </source>
</evidence>
<dbReference type="InterPro" id="IPR011993">
    <property type="entry name" value="PH-like_dom_sf"/>
</dbReference>
<dbReference type="SUPFAM" id="SSF50044">
    <property type="entry name" value="SH3-domain"/>
    <property type="match status" value="1"/>
</dbReference>
<feature type="domain" description="SH3" evidence="4">
    <location>
        <begin position="509"/>
        <end position="570"/>
    </location>
</feature>
<keyword evidence="1 2" id="KW-0728">SH3 domain</keyword>
<evidence type="ECO:0000259" key="4">
    <source>
        <dbReference type="PROSITE" id="PS50002"/>
    </source>
</evidence>
<dbReference type="InterPro" id="IPR036028">
    <property type="entry name" value="SH3-like_dom_sf"/>
</dbReference>
<dbReference type="InterPro" id="IPR059004">
    <property type="entry name" value="MYO15"/>
</dbReference>
<dbReference type="RefSeq" id="XP_045567452.1">
    <property type="nucleotide sequence ID" value="XM_045711496.1"/>
</dbReference>
<feature type="compositionally biased region" description="Pro residues" evidence="3">
    <location>
        <begin position="117"/>
        <end position="133"/>
    </location>
</feature>
<dbReference type="PANTHER" id="PTHR22692">
    <property type="entry name" value="MYOSIN VII, XV"/>
    <property type="match status" value="1"/>
</dbReference>
<dbReference type="Gene3D" id="2.30.30.40">
    <property type="entry name" value="SH3 Domains"/>
    <property type="match status" value="1"/>
</dbReference>
<feature type="region of interest" description="Disordered" evidence="3">
    <location>
        <begin position="251"/>
        <end position="322"/>
    </location>
</feature>
<keyword evidence="5" id="KW-1185">Reference proteome</keyword>
<dbReference type="PROSITE" id="PS50002">
    <property type="entry name" value="SH3"/>
    <property type="match status" value="1"/>
</dbReference>
<organism evidence="5 6">
    <name type="scientific">Salmo salar</name>
    <name type="common">Atlantic salmon</name>
    <dbReference type="NCBI Taxonomy" id="8030"/>
    <lineage>
        <taxon>Eukaryota</taxon>
        <taxon>Metazoa</taxon>
        <taxon>Chordata</taxon>
        <taxon>Craniata</taxon>
        <taxon>Vertebrata</taxon>
        <taxon>Euteleostomi</taxon>
        <taxon>Actinopterygii</taxon>
        <taxon>Neopterygii</taxon>
        <taxon>Teleostei</taxon>
        <taxon>Protacanthopterygii</taxon>
        <taxon>Salmoniformes</taxon>
        <taxon>Salmonidae</taxon>
        <taxon>Salmoninae</taxon>
        <taxon>Salmo</taxon>
    </lineage>
</organism>
<feature type="compositionally biased region" description="Basic and acidic residues" evidence="3">
    <location>
        <begin position="228"/>
        <end position="237"/>
    </location>
</feature>
<feature type="compositionally biased region" description="Low complexity" evidence="3">
    <location>
        <begin position="134"/>
        <end position="158"/>
    </location>
</feature>
<sequence length="641" mass="70862">MPSPSHHQYHHPYHTQPPPPASPPAAHHPYHTQPPPPASTPAAHHPYHTQPPPPASPPAAHHPYHTQPPPPASPPATYHPYHTQPPPPASPPATYHPYHTQPPPPASTPAAHHPYHTQPPPPASPPAAPPLAMPPLHGMPLMPSMPGLPLMPGVMPGPTRAPPPDDMVRSRAPPPDDMVRSRAPPPEGVVQSSVSNSESPSHNIKDMIKQYQHPSNPAPSQPAHTHRKGEGKMFVKKPDPHDEAMYILKDQMSNPPPQKSFSPAAPREPREEGGSKVTKATKPRPPARADSHSSPLPPPVSRELPVEEETSQTQLHHRSSEEHYTYTNTPWKIYLRKEVFYPEDNFNTPLLLDLLFRQIVHDTYSEVCIRITQEERTKMKALFVENQVGQDGATQDESLKKKIVTTAKDSWEIYFSRLFPASGSVGTGVQVVSVSHRGVKLLKTVRSSSVAPDYFRVLRPYSYADILFVSIPSQNMLEFNLTNEKLILFSAKAPQVKHMVDYFITELKKDSEFVVAVRNYITEDRTLLSFHKGDVIRLHSVEGLEEGWRYGAVYGRWGVFPGECVQPVAAPDFLVLPAERAEPRDRHGRVAATAAVAVAMGSTVAAHELDLNTGFHQPSGSPVSDDPQQVKKPDVDVLTWL</sequence>